<feature type="compositionally biased region" description="Low complexity" evidence="1">
    <location>
        <begin position="286"/>
        <end position="295"/>
    </location>
</feature>
<dbReference type="Proteomes" id="UP000012429">
    <property type="component" value="Unassembled WGS sequence"/>
</dbReference>
<dbReference type="STRING" id="363754.RHSP_76861"/>
<protein>
    <submittedName>
        <fullName evidence="2">Uncharacterized protein</fullName>
    </submittedName>
</protein>
<accession>N6TUU6</accession>
<proteinExistence type="predicted"/>
<evidence type="ECO:0000313" key="2">
    <source>
        <dbReference type="EMBL" id="ENN84239.1"/>
    </source>
</evidence>
<sequence>MEACNETVRTSPPCRGRLQAGTFRNDQCRQPADRLLRGPCRKLYGRRRSAACPAWQAAPGLCLVRPWRRSFHRLDAAARRRSSCPPQDRLRPLRAREFFGAPRLVEPRHHLSQRSAAPALYRGDAGSGLRPYRSGSDAARPADAARESGYLSALRGEHHRGDGVSGRGRTPHRLRPAARRQQCFRRRHQPPHGSARLSQTLPGAMGARDPSERPFGDSRRCRCAALDRQPRYPGEGSRLGALRGAHRPNRADRQPGRMGQRRAGMAGFESRGRSCRGHFETRRRTPGGLRRGSCLSRRKANSPQPSSIPARPCQRGWRRGMALGLNGASASIATMSPSA</sequence>
<evidence type="ECO:0000256" key="1">
    <source>
        <dbReference type="SAM" id="MobiDB-lite"/>
    </source>
</evidence>
<keyword evidence="3" id="KW-1185">Reference proteome</keyword>
<comment type="caution">
    <text evidence="2">The sequence shown here is derived from an EMBL/GenBank/DDBJ whole genome shotgun (WGS) entry which is preliminary data.</text>
</comment>
<feature type="region of interest" description="Disordered" evidence="1">
    <location>
        <begin position="109"/>
        <end position="218"/>
    </location>
</feature>
<reference evidence="2 3" key="1">
    <citation type="journal article" date="2012" name="BMC Genomics">
        <title>Genomic basis of broad host range and environmental adaptability of Rhizobium tropici CIAT 899 and Rhizobium sp. PRF 81 which are used in inoculants for common bean (Phaseolus vulgaris L.).</title>
        <authorList>
            <person name="Ormeno-Orrillo E."/>
            <person name="Menna P."/>
            <person name="Almeida L.G."/>
            <person name="Ollero F.J."/>
            <person name="Nicolas M.F."/>
            <person name="Pains Rodrigues E."/>
            <person name="Shigueyoshi Nakatani A."/>
            <person name="Silva Batista J.S."/>
            <person name="Oliveira Chueire L.M."/>
            <person name="Souza R.C."/>
            <person name="Ribeiro Vasconcelos A.T."/>
            <person name="Megias M."/>
            <person name="Hungria M."/>
            <person name="Martinez-Romero E."/>
        </authorList>
    </citation>
    <scope>NUCLEOTIDE SEQUENCE [LARGE SCALE GENOMIC DNA]</scope>
    <source>
        <strain evidence="2 3">PRF 81</strain>
    </source>
</reference>
<feature type="compositionally biased region" description="Basic residues" evidence="1">
    <location>
        <begin position="169"/>
        <end position="190"/>
    </location>
</feature>
<evidence type="ECO:0000313" key="3">
    <source>
        <dbReference type="Proteomes" id="UP000012429"/>
    </source>
</evidence>
<organism evidence="2 3">
    <name type="scientific">Rhizobium freirei PRF 81</name>
    <dbReference type="NCBI Taxonomy" id="363754"/>
    <lineage>
        <taxon>Bacteria</taxon>
        <taxon>Pseudomonadati</taxon>
        <taxon>Pseudomonadota</taxon>
        <taxon>Alphaproteobacteria</taxon>
        <taxon>Hyphomicrobiales</taxon>
        <taxon>Rhizobiaceae</taxon>
        <taxon>Rhizobium/Agrobacterium group</taxon>
        <taxon>Rhizobium</taxon>
    </lineage>
</organism>
<name>N6TUU6_9HYPH</name>
<feature type="region of interest" description="Disordered" evidence="1">
    <location>
        <begin position="232"/>
        <end position="314"/>
    </location>
</feature>
<dbReference type="AlphaFoldDB" id="N6TUU6"/>
<feature type="compositionally biased region" description="Basic and acidic residues" evidence="1">
    <location>
        <begin position="209"/>
        <end position="218"/>
    </location>
</feature>
<gene>
    <name evidence="2" type="ORF">RHSP_76861</name>
</gene>
<dbReference type="EMBL" id="AQHN01000089">
    <property type="protein sequence ID" value="ENN84239.1"/>
    <property type="molecule type" value="Genomic_DNA"/>
</dbReference>
<feature type="compositionally biased region" description="Low complexity" evidence="1">
    <location>
        <begin position="256"/>
        <end position="267"/>
    </location>
</feature>